<keyword evidence="2" id="KW-1185">Reference proteome</keyword>
<evidence type="ECO:0000313" key="2">
    <source>
        <dbReference type="Proteomes" id="UP000054977"/>
    </source>
</evidence>
<accession>A0A158JMK1</accession>
<dbReference type="Proteomes" id="UP000054977">
    <property type="component" value="Unassembled WGS sequence"/>
</dbReference>
<sequence>MIAGTLERDGILIQQTGSARLPVAYCRGMSSLLGCFNVFTERHTMNK</sequence>
<reference evidence="1" key="1">
    <citation type="submission" date="2016-01" db="EMBL/GenBank/DDBJ databases">
        <authorList>
            <person name="Peeters C."/>
        </authorList>
    </citation>
    <scope>NUCLEOTIDE SEQUENCE [LARGE SCALE GENOMIC DNA]</scope>
    <source>
        <strain evidence="1">LMG 22934</strain>
    </source>
</reference>
<name>A0A158JMK1_9BURK</name>
<proteinExistence type="predicted"/>
<evidence type="ECO:0000313" key="1">
    <source>
        <dbReference type="EMBL" id="SAL70017.1"/>
    </source>
</evidence>
<dbReference type="EMBL" id="FCNW02000161">
    <property type="protein sequence ID" value="SAL70017.1"/>
    <property type="molecule type" value="Genomic_DNA"/>
</dbReference>
<gene>
    <name evidence="1" type="ORF">AWB65_06885</name>
</gene>
<comment type="caution">
    <text evidence="1">The sequence shown here is derived from an EMBL/GenBank/DDBJ whole genome shotgun (WGS) entry which is preliminary data.</text>
</comment>
<protein>
    <submittedName>
        <fullName evidence="1">Uncharacterized protein</fullName>
    </submittedName>
</protein>
<dbReference type="STRING" id="326474.AWB65_06885"/>
<dbReference type="AlphaFoldDB" id="A0A158JMK1"/>
<organism evidence="1 2">
    <name type="scientific">Caballeronia humi</name>
    <dbReference type="NCBI Taxonomy" id="326474"/>
    <lineage>
        <taxon>Bacteria</taxon>
        <taxon>Pseudomonadati</taxon>
        <taxon>Pseudomonadota</taxon>
        <taxon>Betaproteobacteria</taxon>
        <taxon>Burkholderiales</taxon>
        <taxon>Burkholderiaceae</taxon>
        <taxon>Caballeronia</taxon>
    </lineage>
</organism>